<dbReference type="AlphaFoldDB" id="A0A1K1LCQ3"/>
<accession>A0A1K1LCQ3</accession>
<evidence type="ECO:0000313" key="1">
    <source>
        <dbReference type="EMBL" id="SFV72524.1"/>
    </source>
</evidence>
<dbReference type="Proteomes" id="UP000186323">
    <property type="component" value="Chromosome I"/>
</dbReference>
<gene>
    <name evidence="1" type="ORF">DESPIGER_0640</name>
</gene>
<dbReference type="EMBL" id="LT630450">
    <property type="protein sequence ID" value="SFV72524.1"/>
    <property type="molecule type" value="Genomic_DNA"/>
</dbReference>
<protein>
    <submittedName>
        <fullName evidence="1">Uncharacterized protein</fullName>
    </submittedName>
</protein>
<evidence type="ECO:0000313" key="2">
    <source>
        <dbReference type="Proteomes" id="UP000186323"/>
    </source>
</evidence>
<dbReference type="OrthoDB" id="9942032at2"/>
<name>A0A1K1LCQ3_9BACT</name>
<organism evidence="1 2">
    <name type="scientific">Desulfovibrio piger</name>
    <dbReference type="NCBI Taxonomy" id="901"/>
    <lineage>
        <taxon>Bacteria</taxon>
        <taxon>Pseudomonadati</taxon>
        <taxon>Thermodesulfobacteriota</taxon>
        <taxon>Desulfovibrionia</taxon>
        <taxon>Desulfovibrionales</taxon>
        <taxon>Desulfovibrionaceae</taxon>
        <taxon>Desulfovibrio</taxon>
    </lineage>
</organism>
<dbReference type="KEGG" id="dpg:DESPIGER_0640"/>
<reference evidence="2" key="1">
    <citation type="submission" date="2016-10" db="EMBL/GenBank/DDBJ databases">
        <authorList>
            <person name="Wegmann U."/>
        </authorList>
    </citation>
    <scope>NUCLEOTIDE SEQUENCE [LARGE SCALE GENOMIC DNA]</scope>
</reference>
<dbReference type="RefSeq" id="WP_156831624.1">
    <property type="nucleotide sequence ID" value="NZ_CALJDE010000009.1"/>
</dbReference>
<sequence>MIFFCRKTSTADGRTRWSVCVPTLMGFTTIAWFYSESLADNFIRHLESNEEDRHLASLDAWREFQFRLDFIWSEKLQQERGLLENHWQDIQKVLEAYNQRIRALLHDTASYHSEAFTAIWNESFQELGAIPGLEKLAQTLHQQSRVLHSLKTEISARVQPVMPATPQRLN</sequence>
<proteinExistence type="predicted"/>
<keyword evidence="2" id="KW-1185">Reference proteome</keyword>